<dbReference type="GO" id="GO:0016671">
    <property type="term" value="F:oxidoreductase activity, acting on a sulfur group of donors, disulfide as acceptor"/>
    <property type="evidence" value="ECO:0007669"/>
    <property type="project" value="TreeGrafter"/>
</dbReference>
<keyword evidence="3" id="KW-1185">Reference proteome</keyword>
<sequence length="145" mass="16459">MRAYSVFLSLIIFSFGIFNFWQTETESPSALKGFVTLQEMAEETISYEEALTNSKPTVVEFYADWCSTCRAIAPTLFKLHQQYPNVNFVMLNIDKPQASKPMKTYQVTGVPHLVFLSENQTVAETFTGKVPKPILKDVFLSLSRS</sequence>
<protein>
    <submittedName>
        <fullName evidence="2">Redoxin domain-containing protein</fullName>
    </submittedName>
</protein>
<evidence type="ECO:0000259" key="1">
    <source>
        <dbReference type="PROSITE" id="PS51352"/>
    </source>
</evidence>
<dbReference type="PANTHER" id="PTHR47353:SF1">
    <property type="entry name" value="THIOREDOXIN-LIKE PROTEIN HCF164, CHLOROPLASTIC"/>
    <property type="match status" value="1"/>
</dbReference>
<name>A0A5B8NK06_9CHRO</name>
<evidence type="ECO:0000313" key="2">
    <source>
        <dbReference type="EMBL" id="QDZ39653.1"/>
    </source>
</evidence>
<proteinExistence type="predicted"/>
<accession>A0A5B8NK06</accession>
<dbReference type="KEGG" id="enn:FRE64_06735"/>
<evidence type="ECO:0000313" key="3">
    <source>
        <dbReference type="Proteomes" id="UP000318453"/>
    </source>
</evidence>
<dbReference type="InterPro" id="IPR044241">
    <property type="entry name" value="TxlA/HCF164"/>
</dbReference>
<dbReference type="OrthoDB" id="423012at2"/>
<dbReference type="RefSeq" id="WP_146295251.1">
    <property type="nucleotide sequence ID" value="NZ_CP042326.1"/>
</dbReference>
<reference evidence="2" key="1">
    <citation type="submission" date="2019-08" db="EMBL/GenBank/DDBJ databases">
        <title>Carotenoids and Carotenoid Binding Proteins in the Halophilic Cyanobacterium Euhalothece sp. ZM00.</title>
        <authorList>
            <person name="Cho S.M."/>
            <person name="Song J.Y."/>
            <person name="Park Y.-I."/>
        </authorList>
    </citation>
    <scope>NUCLEOTIDE SEQUENCE [LARGE SCALE GENOMIC DNA]</scope>
    <source>
        <strain evidence="2">Z-M001</strain>
    </source>
</reference>
<dbReference type="AlphaFoldDB" id="A0A5B8NK06"/>
<organism evidence="2 3">
    <name type="scientific">Euhalothece natronophila Z-M001</name>
    <dbReference type="NCBI Taxonomy" id="522448"/>
    <lineage>
        <taxon>Bacteria</taxon>
        <taxon>Bacillati</taxon>
        <taxon>Cyanobacteriota</taxon>
        <taxon>Cyanophyceae</taxon>
        <taxon>Oscillatoriophycideae</taxon>
        <taxon>Chroococcales</taxon>
        <taxon>Halothecacae</taxon>
        <taxon>Halothece cluster</taxon>
        <taxon>Euhalothece</taxon>
    </lineage>
</organism>
<dbReference type="PROSITE" id="PS51352">
    <property type="entry name" value="THIOREDOXIN_2"/>
    <property type="match status" value="1"/>
</dbReference>
<dbReference type="Gene3D" id="3.40.30.10">
    <property type="entry name" value="Glutaredoxin"/>
    <property type="match status" value="1"/>
</dbReference>
<dbReference type="PANTHER" id="PTHR47353">
    <property type="entry name" value="THIOREDOXIN-LIKE PROTEIN HCF164, CHLOROPLASTIC"/>
    <property type="match status" value="1"/>
</dbReference>
<dbReference type="Pfam" id="PF00085">
    <property type="entry name" value="Thioredoxin"/>
    <property type="match status" value="1"/>
</dbReference>
<dbReference type="EMBL" id="CP042326">
    <property type="protein sequence ID" value="QDZ39653.1"/>
    <property type="molecule type" value="Genomic_DNA"/>
</dbReference>
<dbReference type="SUPFAM" id="SSF52833">
    <property type="entry name" value="Thioredoxin-like"/>
    <property type="match status" value="1"/>
</dbReference>
<gene>
    <name evidence="2" type="ORF">FRE64_06735</name>
</gene>
<dbReference type="Proteomes" id="UP000318453">
    <property type="component" value="Chromosome"/>
</dbReference>
<dbReference type="InterPro" id="IPR013766">
    <property type="entry name" value="Thioredoxin_domain"/>
</dbReference>
<dbReference type="InterPro" id="IPR036249">
    <property type="entry name" value="Thioredoxin-like_sf"/>
</dbReference>
<feature type="domain" description="Thioredoxin" evidence="1">
    <location>
        <begin position="26"/>
        <end position="144"/>
    </location>
</feature>